<dbReference type="eggNOG" id="COG2068">
    <property type="taxonomic scope" value="Bacteria"/>
</dbReference>
<dbReference type="CDD" id="cd04182">
    <property type="entry name" value="GT_2_like_f"/>
    <property type="match status" value="1"/>
</dbReference>
<evidence type="ECO:0000313" key="2">
    <source>
        <dbReference type="EMBL" id="EYF04696.1"/>
    </source>
</evidence>
<dbReference type="STRING" id="1192034.CAP_4171"/>
<dbReference type="PANTHER" id="PTHR43777:SF1">
    <property type="entry name" value="MOLYBDENUM COFACTOR CYTIDYLYLTRANSFERASE"/>
    <property type="match status" value="1"/>
</dbReference>
<proteinExistence type="predicted"/>
<feature type="domain" description="MobA-like NTP transferase" evidence="1">
    <location>
        <begin position="30"/>
        <end position="197"/>
    </location>
</feature>
<evidence type="ECO:0000313" key="3">
    <source>
        <dbReference type="Proteomes" id="UP000019678"/>
    </source>
</evidence>
<keyword evidence="3" id="KW-1185">Reference proteome</keyword>
<dbReference type="AlphaFoldDB" id="A0A017T7X8"/>
<dbReference type="GO" id="GO:0016779">
    <property type="term" value="F:nucleotidyltransferase activity"/>
    <property type="evidence" value="ECO:0007669"/>
    <property type="project" value="UniProtKB-ARBA"/>
</dbReference>
<dbReference type="RefSeq" id="WP_052375553.1">
    <property type="nucleotide sequence ID" value="NZ_ASRX01000030.1"/>
</dbReference>
<dbReference type="Proteomes" id="UP000019678">
    <property type="component" value="Unassembled WGS sequence"/>
</dbReference>
<comment type="caution">
    <text evidence="2">The sequence shown here is derived from an EMBL/GenBank/DDBJ whole genome shotgun (WGS) entry which is preliminary data.</text>
</comment>
<protein>
    <submittedName>
        <fullName evidence="2">Purine catabolism protein PucB</fullName>
    </submittedName>
</protein>
<dbReference type="Pfam" id="PF12804">
    <property type="entry name" value="NTP_transf_3"/>
    <property type="match status" value="1"/>
</dbReference>
<dbReference type="OrthoDB" id="285216at2"/>
<dbReference type="SUPFAM" id="SSF53448">
    <property type="entry name" value="Nucleotide-diphospho-sugar transferases"/>
    <property type="match status" value="1"/>
</dbReference>
<dbReference type="InterPro" id="IPR025877">
    <property type="entry name" value="MobA-like_NTP_Trfase"/>
</dbReference>
<accession>A0A017T7X8</accession>
<dbReference type="PANTHER" id="PTHR43777">
    <property type="entry name" value="MOLYBDENUM COFACTOR CYTIDYLYLTRANSFERASE"/>
    <property type="match status" value="1"/>
</dbReference>
<organism evidence="2 3">
    <name type="scientific">Chondromyces apiculatus DSM 436</name>
    <dbReference type="NCBI Taxonomy" id="1192034"/>
    <lineage>
        <taxon>Bacteria</taxon>
        <taxon>Pseudomonadati</taxon>
        <taxon>Myxococcota</taxon>
        <taxon>Polyangia</taxon>
        <taxon>Polyangiales</taxon>
        <taxon>Polyangiaceae</taxon>
        <taxon>Chondromyces</taxon>
    </lineage>
</organism>
<sequence length="227" mass="23781">MKELREVVRTRASEALEHAGHEALLAHTAVVVLAAGASRRLGSPKQLAEVGGMTLLARTLTEATQVGAQWVIVVLGPRDAQDGQAAMVEEARRFGVRVVFNEAAAEGLSASLRCGLAEARLLDAQLGAVLVTLCDQPRVSGALFRRLVAAVAAGPEPIAASSYAGVCGVPAVFTAGVFKELAALEGDEGARRVLRRDPARVRAVAFEEGVLDVDSREDLGRAIAEIL</sequence>
<dbReference type="InterPro" id="IPR029044">
    <property type="entry name" value="Nucleotide-diphossugar_trans"/>
</dbReference>
<reference evidence="2 3" key="1">
    <citation type="submission" date="2013-05" db="EMBL/GenBank/DDBJ databases">
        <title>Genome assembly of Chondromyces apiculatus DSM 436.</title>
        <authorList>
            <person name="Sharma G."/>
            <person name="Khatri I."/>
            <person name="Kaur C."/>
            <person name="Mayilraj S."/>
            <person name="Subramanian S."/>
        </authorList>
    </citation>
    <scope>NUCLEOTIDE SEQUENCE [LARGE SCALE GENOMIC DNA]</scope>
    <source>
        <strain evidence="2 3">DSM 436</strain>
    </source>
</reference>
<evidence type="ECO:0000259" key="1">
    <source>
        <dbReference type="Pfam" id="PF12804"/>
    </source>
</evidence>
<dbReference type="Gene3D" id="3.90.550.10">
    <property type="entry name" value="Spore Coat Polysaccharide Biosynthesis Protein SpsA, Chain A"/>
    <property type="match status" value="1"/>
</dbReference>
<gene>
    <name evidence="2" type="ORF">CAP_4171</name>
</gene>
<name>A0A017T7X8_9BACT</name>
<dbReference type="EMBL" id="ASRX01000030">
    <property type="protein sequence ID" value="EYF04696.1"/>
    <property type="molecule type" value="Genomic_DNA"/>
</dbReference>